<evidence type="ECO:0000313" key="2">
    <source>
        <dbReference type="Proteomes" id="UP000586346"/>
    </source>
</evidence>
<accession>A0ABR6U1S0</accession>
<proteinExistence type="predicted"/>
<sequence length="139" mass="16188">MYKYSPSRDTFIRGDLLSAYVSADNLPDDLVEVTEDVFREFSRTPEPGKIRVYMDNCLNWTNAPPLSIEQLINIAEQQRLILRLHADSEIPWRQDAVTDSYANENETEELKVWKKYRVLLMRVNLSEAPDIEWPVAPSD</sequence>
<protein>
    <submittedName>
        <fullName evidence="1">Tail fiber assembly protein</fullName>
    </submittedName>
</protein>
<dbReference type="Pfam" id="PF02413">
    <property type="entry name" value="Caudo_TAP"/>
    <property type="match status" value="1"/>
</dbReference>
<dbReference type="RefSeq" id="WP_185655089.1">
    <property type="nucleotide sequence ID" value="NZ_CBDITX010000011.1"/>
</dbReference>
<keyword evidence="2" id="KW-1185">Reference proteome</keyword>
<reference evidence="1 2" key="1">
    <citation type="submission" date="2020-08" db="EMBL/GenBank/DDBJ databases">
        <title>Emergence and comparative genomics analysis of Citrobacter in Fennec fox imported from North Africa to China.</title>
        <authorList>
            <person name="Zheng B."/>
        </authorList>
    </citation>
    <scope>NUCLEOTIDE SEQUENCE [LARGE SCALE GENOMIC DNA]</scope>
    <source>
        <strain evidence="1 2">FF371</strain>
    </source>
</reference>
<organism evidence="1 2">
    <name type="scientific">Citrobacter braakii</name>
    <dbReference type="NCBI Taxonomy" id="57706"/>
    <lineage>
        <taxon>Bacteria</taxon>
        <taxon>Pseudomonadati</taxon>
        <taxon>Pseudomonadota</taxon>
        <taxon>Gammaproteobacteria</taxon>
        <taxon>Enterobacterales</taxon>
        <taxon>Enterobacteriaceae</taxon>
        <taxon>Citrobacter</taxon>
        <taxon>Citrobacter freundii complex</taxon>
    </lineage>
</organism>
<dbReference type="InterPro" id="IPR003458">
    <property type="entry name" value="Phage_T4_Gp38_tail_assem"/>
</dbReference>
<gene>
    <name evidence="1" type="ORF">H6P72_22500</name>
</gene>
<dbReference type="EMBL" id="JACLAH010000010">
    <property type="protein sequence ID" value="MBC2649376.1"/>
    <property type="molecule type" value="Genomic_DNA"/>
</dbReference>
<evidence type="ECO:0000313" key="1">
    <source>
        <dbReference type="EMBL" id="MBC2649376.1"/>
    </source>
</evidence>
<name>A0ABR6U1S0_CITBR</name>
<comment type="caution">
    <text evidence="1">The sequence shown here is derived from an EMBL/GenBank/DDBJ whole genome shotgun (WGS) entry which is preliminary data.</text>
</comment>
<dbReference type="Proteomes" id="UP000586346">
    <property type="component" value="Unassembled WGS sequence"/>
</dbReference>